<dbReference type="KEGG" id="lby:Lbys_2469"/>
<accession>E4RXS0</accession>
<protein>
    <submittedName>
        <fullName evidence="2">Glycosyl transferase family 2</fullName>
    </submittedName>
</protein>
<dbReference type="InterPro" id="IPR050834">
    <property type="entry name" value="Glycosyltransf_2"/>
</dbReference>
<reference key="1">
    <citation type="submission" date="2010-11" db="EMBL/GenBank/DDBJ databases">
        <title>The complete genome of Leadbetterella byssophila DSM 17132.</title>
        <authorList>
            <consortium name="US DOE Joint Genome Institute (JGI-PGF)"/>
            <person name="Lucas S."/>
            <person name="Copeland A."/>
            <person name="Lapidus A."/>
            <person name="Glavina del Rio T."/>
            <person name="Dalin E."/>
            <person name="Tice H."/>
            <person name="Bruce D."/>
            <person name="Goodwin L."/>
            <person name="Pitluck S."/>
            <person name="Kyrpides N."/>
            <person name="Mavromatis K."/>
            <person name="Ivanova N."/>
            <person name="Teshima H."/>
            <person name="Brettin T."/>
            <person name="Detter J.C."/>
            <person name="Han C."/>
            <person name="Tapia R."/>
            <person name="Land M."/>
            <person name="Hauser L."/>
            <person name="Markowitz V."/>
            <person name="Cheng J.-F."/>
            <person name="Hugenholtz P."/>
            <person name="Woyke T."/>
            <person name="Wu D."/>
            <person name="Tindall B."/>
            <person name="Pomrenke H.G."/>
            <person name="Brambilla E."/>
            <person name="Klenk H.-P."/>
            <person name="Eisen J.A."/>
        </authorList>
    </citation>
    <scope>NUCLEOTIDE SEQUENCE [LARGE SCALE GENOMIC DNA]</scope>
    <source>
        <strain>DSM 17132</strain>
    </source>
</reference>
<evidence type="ECO:0000313" key="3">
    <source>
        <dbReference type="Proteomes" id="UP000007435"/>
    </source>
</evidence>
<feature type="domain" description="Glycosyltransferase 2-like" evidence="1">
    <location>
        <begin position="14"/>
        <end position="167"/>
    </location>
</feature>
<dbReference type="SUPFAM" id="SSF53448">
    <property type="entry name" value="Nucleotide-diphospho-sugar transferases"/>
    <property type="match status" value="1"/>
</dbReference>
<dbReference type="Pfam" id="PF00535">
    <property type="entry name" value="Glycos_transf_2"/>
    <property type="match status" value="1"/>
</dbReference>
<dbReference type="Gene3D" id="3.90.550.10">
    <property type="entry name" value="Spore Coat Polysaccharide Biosynthesis Protein SpsA, Chain A"/>
    <property type="match status" value="1"/>
</dbReference>
<dbReference type="CDD" id="cd06433">
    <property type="entry name" value="GT_2_WfgS_like"/>
    <property type="match status" value="1"/>
</dbReference>
<name>E4RXS0_LEAB4</name>
<dbReference type="EMBL" id="CP002305">
    <property type="protein sequence ID" value="ADQ18134.1"/>
    <property type="molecule type" value="Genomic_DNA"/>
</dbReference>
<organism evidence="2 3">
    <name type="scientific">Leadbetterella byssophila (strain DSM 17132 / JCM 16389 / KACC 11308 / NBRC 106382 / 4M15)</name>
    <dbReference type="NCBI Taxonomy" id="649349"/>
    <lineage>
        <taxon>Bacteria</taxon>
        <taxon>Pseudomonadati</taxon>
        <taxon>Bacteroidota</taxon>
        <taxon>Cytophagia</taxon>
        <taxon>Cytophagales</taxon>
        <taxon>Leadbetterellaceae</taxon>
        <taxon>Leadbetterella</taxon>
    </lineage>
</organism>
<proteinExistence type="predicted"/>
<gene>
    <name evidence="2" type="ordered locus">Lbys_2469</name>
</gene>
<keyword evidence="2" id="KW-0808">Transferase</keyword>
<dbReference type="CAZy" id="GT2">
    <property type="family name" value="Glycosyltransferase Family 2"/>
</dbReference>
<dbReference type="eggNOG" id="COG1216">
    <property type="taxonomic scope" value="Bacteria"/>
</dbReference>
<dbReference type="STRING" id="649349.Lbys_2469"/>
<sequence length="267" mass="30733">MFAFELLKMGPKISIVTICYNSQDYIEDAINSIISQDYNNKEFVIVDGCSTDNTLQIIEKYKNQIDIVISEPDKGISDAFNKGINVSTGDIIGLINSDDLLCEGALKKLAQHYRPGVDVFRGNSIFWNDKSGFQGRDIPTMHFPVVPYKLHICHQSTFIRKDAYKKYGNYLLDFKYMMDLELLRRFSRLGANFEYIDADLAVFRLGGVSQESEGKKWEERKKVILLNGGNNFHVLLFKCYLLFRQGLKKLATLFGEDFRLRFITQKV</sequence>
<evidence type="ECO:0000313" key="2">
    <source>
        <dbReference type="EMBL" id="ADQ18134.1"/>
    </source>
</evidence>
<dbReference type="AlphaFoldDB" id="E4RXS0"/>
<reference evidence="2 3" key="2">
    <citation type="journal article" date="2011" name="Stand. Genomic Sci.">
        <title>Complete genome sequence of Leadbetterella byssophila type strain (4M15).</title>
        <authorList>
            <person name="Abt B."/>
            <person name="Teshima H."/>
            <person name="Lucas S."/>
            <person name="Lapidus A."/>
            <person name="Del Rio T.G."/>
            <person name="Nolan M."/>
            <person name="Tice H."/>
            <person name="Cheng J.F."/>
            <person name="Pitluck S."/>
            <person name="Liolios K."/>
            <person name="Pagani I."/>
            <person name="Ivanova N."/>
            <person name="Mavromatis K."/>
            <person name="Pati A."/>
            <person name="Tapia R."/>
            <person name="Han C."/>
            <person name="Goodwin L."/>
            <person name="Chen A."/>
            <person name="Palaniappan K."/>
            <person name="Land M."/>
            <person name="Hauser L."/>
            <person name="Chang Y.J."/>
            <person name="Jeffries C.D."/>
            <person name="Rohde M."/>
            <person name="Goker M."/>
            <person name="Tindall B.J."/>
            <person name="Detter J.C."/>
            <person name="Woyke T."/>
            <person name="Bristow J."/>
            <person name="Eisen J.A."/>
            <person name="Markowitz V."/>
            <person name="Hugenholtz P."/>
            <person name="Klenk H.P."/>
            <person name="Kyrpides N.C."/>
        </authorList>
    </citation>
    <scope>NUCLEOTIDE SEQUENCE [LARGE SCALE GENOMIC DNA]</scope>
    <source>
        <strain evidence="3">DSM 17132 / JCM 16389 / KACC 11308 / NBRC 106382 / 4M15</strain>
    </source>
</reference>
<dbReference type="GO" id="GO:0016740">
    <property type="term" value="F:transferase activity"/>
    <property type="evidence" value="ECO:0007669"/>
    <property type="project" value="UniProtKB-KW"/>
</dbReference>
<dbReference type="Proteomes" id="UP000007435">
    <property type="component" value="Chromosome"/>
</dbReference>
<dbReference type="InterPro" id="IPR001173">
    <property type="entry name" value="Glyco_trans_2-like"/>
</dbReference>
<dbReference type="PANTHER" id="PTHR43685:SF2">
    <property type="entry name" value="GLYCOSYLTRANSFERASE 2-LIKE DOMAIN-CONTAINING PROTEIN"/>
    <property type="match status" value="1"/>
</dbReference>
<dbReference type="HOGENOM" id="CLU_025996_21_0_10"/>
<evidence type="ECO:0000259" key="1">
    <source>
        <dbReference type="Pfam" id="PF00535"/>
    </source>
</evidence>
<dbReference type="InterPro" id="IPR029044">
    <property type="entry name" value="Nucleotide-diphossugar_trans"/>
</dbReference>
<dbReference type="PANTHER" id="PTHR43685">
    <property type="entry name" value="GLYCOSYLTRANSFERASE"/>
    <property type="match status" value="1"/>
</dbReference>
<keyword evidence="3" id="KW-1185">Reference proteome</keyword>